<protein>
    <recommendedName>
        <fullName evidence="9">Peptidase S53 domain-containing protein</fullName>
    </recommendedName>
</protein>
<keyword evidence="2" id="KW-0645">Protease</keyword>
<dbReference type="PANTHER" id="PTHR14218:SF15">
    <property type="entry name" value="TRIPEPTIDYL-PEPTIDASE 1"/>
    <property type="match status" value="1"/>
</dbReference>
<keyword evidence="6" id="KW-0106">Calcium</keyword>
<keyword evidence="3" id="KW-0479">Metal-binding</keyword>
<organism evidence="10 11">
    <name type="scientific">Geomesophilobacter sediminis</name>
    <dbReference type="NCBI Taxonomy" id="2798584"/>
    <lineage>
        <taxon>Bacteria</taxon>
        <taxon>Pseudomonadati</taxon>
        <taxon>Thermodesulfobacteriota</taxon>
        <taxon>Desulfuromonadia</taxon>
        <taxon>Geobacterales</taxon>
        <taxon>Geobacteraceae</taxon>
        <taxon>Geomesophilobacter</taxon>
    </lineage>
</organism>
<feature type="signal peptide" evidence="8">
    <location>
        <begin position="1"/>
        <end position="24"/>
    </location>
</feature>
<feature type="domain" description="Peptidase S53" evidence="9">
    <location>
        <begin position="218"/>
        <end position="598"/>
    </location>
</feature>
<dbReference type="PROSITE" id="PS51695">
    <property type="entry name" value="SEDOLISIN"/>
    <property type="match status" value="1"/>
</dbReference>
<gene>
    <name evidence="10" type="ORF">JFN93_06225</name>
</gene>
<evidence type="ECO:0000256" key="8">
    <source>
        <dbReference type="SAM" id="SignalP"/>
    </source>
</evidence>
<sequence>MFKTSQLAVAALICLGLVVAPAFAGGDRIINDRDTVILHGNVHPQARPENDAGPADPALPMERMILTLRLPPDRQSELDKFLARQQDPASPDFHRWLAPEEFRARFAPDPADVASAERWLAGQGFVIDEIGKGGTWINFSGPVAAVERAFHTRIRRYRDGAGIRQGNADEPSIPAGLADLVAGIVSLHNFPRRPMHTNLRTAPQGSPLPAFTSGSTHYLAPADFATIYNVNPLYAKGLSGTGQSIAIVGRTHPPASNWSTFRATMGLPANPPVVVVNGADPGDLGGGEDNEADLDVEWSGAVARDATILFVTSKSTTTTDGVDLSAQYIVNNNLAPVMSTSFGQCEAQLGRTERTFYNNLWQQAAAQGITSFVSSGDAGAAGCNAGSDSTGSGSAVNGLASTPYNVAVGGTQFSEGVGSYWSANNGTGYGSALGYIPEVAWNESGSVSGGTGLWSTGGGVSAYFAKPSWQSAPGVPADGKRDVPDVSLSAAGHDGYLVQTQNALYVIGGTSASSPAFAGLMALVVQGTGQRQGNPNQRLYQLAAAQFSGTGVGIFHDTTSGNNSVPGVPGYASAAGYDLATGLGSVDAAQLVTNWIPDFALAAAPVTLTIPQRSSATTTVTSTVYGNFNSAVALSATSLPAGVTAGFAPSSITAPGAGSSLLTLSVAATTVPGSYQVLLTGSGGANTHTIPVSITVVPVYDLTASVAGNTGGTIAPASVAVAAGGSASFTVTPAAGYALATLTDNGTDVTGAVSGGVYTVSGVAGPHSIVAGFTPIVFPVQVSVTGGGSVTPTAATVSYGGSITFTLTPAEGFRIAGVTDNGVAVNWTESPPGAFSYRIDNVTAPHDVAVTFQAIPAVPALPPHAVSLLLVAAVLGACSLRRKTKP</sequence>
<comment type="cofactor">
    <cofactor evidence="1">
        <name>Ca(2+)</name>
        <dbReference type="ChEBI" id="CHEBI:29108"/>
    </cofactor>
</comment>
<dbReference type="Pfam" id="PF09286">
    <property type="entry name" value="Pro-kuma_activ"/>
    <property type="match status" value="1"/>
</dbReference>
<evidence type="ECO:0000313" key="11">
    <source>
        <dbReference type="Proteomes" id="UP000636888"/>
    </source>
</evidence>
<reference evidence="10" key="1">
    <citation type="submission" date="2020-12" db="EMBL/GenBank/DDBJ databases">
        <title>Geomonas sp. Red875, isolated from river sediment.</title>
        <authorList>
            <person name="Xu Z."/>
            <person name="Zhang Z."/>
            <person name="Masuda Y."/>
            <person name="Itoh H."/>
            <person name="Senoo K."/>
        </authorList>
    </citation>
    <scope>NUCLEOTIDE SEQUENCE</scope>
    <source>
        <strain evidence="10">Red875</strain>
    </source>
</reference>
<dbReference type="EMBL" id="JAEMHM010000004">
    <property type="protein sequence ID" value="MBJ6724296.1"/>
    <property type="molecule type" value="Genomic_DNA"/>
</dbReference>
<dbReference type="InterPro" id="IPR044060">
    <property type="entry name" value="Bacterial_rp_domain"/>
</dbReference>
<proteinExistence type="predicted"/>
<dbReference type="CDD" id="cd11377">
    <property type="entry name" value="Pro-peptidase_S53"/>
    <property type="match status" value="1"/>
</dbReference>
<dbReference type="RefSeq" id="WP_199383133.1">
    <property type="nucleotide sequence ID" value="NZ_JAEMHM010000004.1"/>
</dbReference>
<keyword evidence="8" id="KW-0732">Signal</keyword>
<keyword evidence="11" id="KW-1185">Reference proteome</keyword>
<dbReference type="InterPro" id="IPR015366">
    <property type="entry name" value="S53_propep"/>
</dbReference>
<keyword evidence="7" id="KW-0865">Zymogen</keyword>
<dbReference type="AlphaFoldDB" id="A0A8J7JB51"/>
<evidence type="ECO:0000256" key="4">
    <source>
        <dbReference type="ARBA" id="ARBA00022801"/>
    </source>
</evidence>
<dbReference type="SMART" id="SM00944">
    <property type="entry name" value="Pro-kuma_activ"/>
    <property type="match status" value="1"/>
</dbReference>
<dbReference type="PROSITE" id="PS00138">
    <property type="entry name" value="SUBTILASE_SER"/>
    <property type="match status" value="1"/>
</dbReference>
<dbReference type="InterPro" id="IPR036852">
    <property type="entry name" value="Peptidase_S8/S53_dom_sf"/>
</dbReference>
<evidence type="ECO:0000313" key="10">
    <source>
        <dbReference type="EMBL" id="MBJ6724296.1"/>
    </source>
</evidence>
<dbReference type="PANTHER" id="PTHR14218">
    <property type="entry name" value="PROTEASE S8 TRIPEPTIDYL PEPTIDASE I CLN2"/>
    <property type="match status" value="1"/>
</dbReference>
<dbReference type="Pfam" id="PF18998">
    <property type="entry name" value="Flg_new_2"/>
    <property type="match status" value="2"/>
</dbReference>
<dbReference type="Gene3D" id="3.40.50.200">
    <property type="entry name" value="Peptidase S8/S53 domain"/>
    <property type="match status" value="1"/>
</dbReference>
<evidence type="ECO:0000256" key="3">
    <source>
        <dbReference type="ARBA" id="ARBA00022723"/>
    </source>
</evidence>
<evidence type="ECO:0000256" key="1">
    <source>
        <dbReference type="ARBA" id="ARBA00001913"/>
    </source>
</evidence>
<keyword evidence="4" id="KW-0378">Hydrolase</keyword>
<feature type="chain" id="PRO_5035287948" description="Peptidase S53 domain-containing protein" evidence="8">
    <location>
        <begin position="25"/>
        <end position="886"/>
    </location>
</feature>
<dbReference type="InterPro" id="IPR030400">
    <property type="entry name" value="Sedolisin_dom"/>
</dbReference>
<dbReference type="GO" id="GO:0004252">
    <property type="term" value="F:serine-type endopeptidase activity"/>
    <property type="evidence" value="ECO:0007669"/>
    <property type="project" value="InterPro"/>
</dbReference>
<dbReference type="Proteomes" id="UP000636888">
    <property type="component" value="Unassembled WGS sequence"/>
</dbReference>
<evidence type="ECO:0000256" key="5">
    <source>
        <dbReference type="ARBA" id="ARBA00022825"/>
    </source>
</evidence>
<name>A0A8J7JB51_9BACT</name>
<evidence type="ECO:0000256" key="2">
    <source>
        <dbReference type="ARBA" id="ARBA00022670"/>
    </source>
</evidence>
<evidence type="ECO:0000256" key="6">
    <source>
        <dbReference type="ARBA" id="ARBA00022837"/>
    </source>
</evidence>
<accession>A0A8J7JB51</accession>
<dbReference type="CDD" id="cd04056">
    <property type="entry name" value="Peptidases_S53"/>
    <property type="match status" value="1"/>
</dbReference>
<evidence type="ECO:0000256" key="7">
    <source>
        <dbReference type="ARBA" id="ARBA00023145"/>
    </source>
</evidence>
<dbReference type="InterPro" id="IPR023828">
    <property type="entry name" value="Peptidase_S8_Ser-AS"/>
</dbReference>
<dbReference type="InterPro" id="IPR050819">
    <property type="entry name" value="Tripeptidyl-peptidase_I"/>
</dbReference>
<dbReference type="SUPFAM" id="SSF54897">
    <property type="entry name" value="Protease propeptides/inhibitors"/>
    <property type="match status" value="1"/>
</dbReference>
<dbReference type="SUPFAM" id="SSF52743">
    <property type="entry name" value="Subtilisin-like"/>
    <property type="match status" value="1"/>
</dbReference>
<dbReference type="GO" id="GO:0006508">
    <property type="term" value="P:proteolysis"/>
    <property type="evidence" value="ECO:0007669"/>
    <property type="project" value="UniProtKB-KW"/>
</dbReference>
<evidence type="ECO:0000259" key="9">
    <source>
        <dbReference type="PROSITE" id="PS51695"/>
    </source>
</evidence>
<keyword evidence="5" id="KW-0720">Serine protease</keyword>
<dbReference type="GO" id="GO:0008240">
    <property type="term" value="F:tripeptidyl-peptidase activity"/>
    <property type="evidence" value="ECO:0007669"/>
    <property type="project" value="TreeGrafter"/>
</dbReference>
<dbReference type="GO" id="GO:0046872">
    <property type="term" value="F:metal ion binding"/>
    <property type="evidence" value="ECO:0007669"/>
    <property type="project" value="UniProtKB-KW"/>
</dbReference>
<comment type="caution">
    <text evidence="10">The sequence shown here is derived from an EMBL/GenBank/DDBJ whole genome shotgun (WGS) entry which is preliminary data.</text>
</comment>